<dbReference type="OrthoDB" id="9800507at2"/>
<feature type="site" description="Stabilizes the basic form of H active site to accept a proton" evidence="8">
    <location>
        <position position="91"/>
    </location>
</feature>
<dbReference type="RefSeq" id="WP_129442131.1">
    <property type="nucleotide sequence ID" value="NZ_CP035492.1"/>
</dbReference>
<evidence type="ECO:0000256" key="4">
    <source>
        <dbReference type="ARBA" id="ARBA00022884"/>
    </source>
</evidence>
<dbReference type="Pfam" id="PF01195">
    <property type="entry name" value="Pept_tRNA_hydro"/>
    <property type="match status" value="1"/>
</dbReference>
<protein>
    <recommendedName>
        <fullName evidence="7 8">Peptidyl-tRNA hydrolase</fullName>
        <shortName evidence="8">Pth</shortName>
        <ecNumber evidence="1 8">3.1.1.29</ecNumber>
    </recommendedName>
</protein>
<dbReference type="FunFam" id="3.40.50.1470:FF:000001">
    <property type="entry name" value="Peptidyl-tRNA hydrolase"/>
    <property type="match status" value="1"/>
</dbReference>
<evidence type="ECO:0000256" key="2">
    <source>
        <dbReference type="ARBA" id="ARBA00022555"/>
    </source>
</evidence>
<keyword evidence="3 8" id="KW-0378">Hydrolase</keyword>
<dbReference type="GO" id="GO:0072344">
    <property type="term" value="P:rescue of stalled ribosome"/>
    <property type="evidence" value="ECO:0007669"/>
    <property type="project" value="UniProtKB-UniRule"/>
</dbReference>
<keyword evidence="12" id="KW-1185">Reference proteome</keyword>
<dbReference type="GO" id="GO:0006515">
    <property type="term" value="P:protein quality control for misfolded or incompletely synthesized proteins"/>
    <property type="evidence" value="ECO:0007669"/>
    <property type="project" value="UniProtKB-UniRule"/>
</dbReference>
<dbReference type="PROSITE" id="PS01196">
    <property type="entry name" value="PEPT_TRNA_HYDROL_2"/>
    <property type="match status" value="1"/>
</dbReference>
<dbReference type="GO" id="GO:0004045">
    <property type="term" value="F:peptidyl-tRNA hydrolase activity"/>
    <property type="evidence" value="ECO:0007669"/>
    <property type="project" value="UniProtKB-UniRule"/>
</dbReference>
<dbReference type="InterPro" id="IPR036416">
    <property type="entry name" value="Pept_tRNA_hydro_sf"/>
</dbReference>
<dbReference type="NCBIfam" id="TIGR00447">
    <property type="entry name" value="pth"/>
    <property type="match status" value="1"/>
</dbReference>
<keyword evidence="4 8" id="KW-0694">RNA-binding</keyword>
<feature type="binding site" evidence="8">
    <location>
        <position position="64"/>
    </location>
    <ligand>
        <name>tRNA</name>
        <dbReference type="ChEBI" id="CHEBI:17843"/>
    </ligand>
</feature>
<feature type="binding site" evidence="8">
    <location>
        <position position="66"/>
    </location>
    <ligand>
        <name>tRNA</name>
        <dbReference type="ChEBI" id="CHEBI:17843"/>
    </ligand>
</feature>
<dbReference type="Proteomes" id="UP000293568">
    <property type="component" value="Chromosome"/>
</dbReference>
<evidence type="ECO:0000256" key="6">
    <source>
        <dbReference type="ARBA" id="ARBA00048707"/>
    </source>
</evidence>
<evidence type="ECO:0000256" key="3">
    <source>
        <dbReference type="ARBA" id="ARBA00022801"/>
    </source>
</evidence>
<dbReference type="PANTHER" id="PTHR17224:SF1">
    <property type="entry name" value="PEPTIDYL-TRNA HYDROLASE"/>
    <property type="match status" value="1"/>
</dbReference>
<evidence type="ECO:0000256" key="7">
    <source>
        <dbReference type="ARBA" id="ARBA00050038"/>
    </source>
</evidence>
<dbReference type="PANTHER" id="PTHR17224">
    <property type="entry name" value="PEPTIDYL-TRNA HYDROLASE"/>
    <property type="match status" value="1"/>
</dbReference>
<dbReference type="CDD" id="cd00462">
    <property type="entry name" value="PTH"/>
    <property type="match status" value="1"/>
</dbReference>
<dbReference type="HAMAP" id="MF_00083">
    <property type="entry name" value="Pept_tRNA_hydro_bact"/>
    <property type="match status" value="1"/>
</dbReference>
<evidence type="ECO:0000256" key="9">
    <source>
        <dbReference type="RuleBase" id="RU000673"/>
    </source>
</evidence>
<dbReference type="EMBL" id="CP035492">
    <property type="protein sequence ID" value="QAY67459.1"/>
    <property type="molecule type" value="Genomic_DNA"/>
</dbReference>
<dbReference type="PROSITE" id="PS01195">
    <property type="entry name" value="PEPT_TRNA_HYDROL_1"/>
    <property type="match status" value="1"/>
</dbReference>
<organism evidence="11 12">
    <name type="scientific">Paenibacillus protaetiae</name>
    <dbReference type="NCBI Taxonomy" id="2509456"/>
    <lineage>
        <taxon>Bacteria</taxon>
        <taxon>Bacillati</taxon>
        <taxon>Bacillota</taxon>
        <taxon>Bacilli</taxon>
        <taxon>Bacillales</taxon>
        <taxon>Paenibacillaceae</taxon>
        <taxon>Paenibacillus</taxon>
    </lineage>
</organism>
<dbReference type="SUPFAM" id="SSF53178">
    <property type="entry name" value="Peptidyl-tRNA hydrolase-like"/>
    <property type="match status" value="1"/>
</dbReference>
<comment type="function">
    <text evidence="8">Hydrolyzes ribosome-free peptidyl-tRNAs (with 1 or more amino acids incorporated), which drop off the ribosome during protein synthesis, or as a result of ribosome stalling.</text>
</comment>
<keyword evidence="2 8" id="KW-0820">tRNA-binding</keyword>
<dbReference type="EC" id="3.1.1.29" evidence="1 8"/>
<sequence>MKWFVGLGNPGAQYAGTRHNVGFMVIDELARRWGITVNQSKCKALIGEGNVQGTKVFLIKPMTYMNLSGESARAFMDYYKADLADGLFIYDDMDTEVGKIRLRYQGSSGGHNGIKSLIQHFGTQSFNRIRMGVSRPQPGYPIVDYVLANFAKSEQPQLQSMIEQAADAAEFSLKATFEQTMAKFNG</sequence>
<dbReference type="GO" id="GO:0005737">
    <property type="term" value="C:cytoplasm"/>
    <property type="evidence" value="ECO:0007669"/>
    <property type="project" value="UniProtKB-SubCell"/>
</dbReference>
<evidence type="ECO:0000313" key="12">
    <source>
        <dbReference type="Proteomes" id="UP000293568"/>
    </source>
</evidence>
<dbReference type="InterPro" id="IPR018171">
    <property type="entry name" value="Pept_tRNA_hydro_CS"/>
</dbReference>
<dbReference type="AlphaFoldDB" id="A0A4P6F061"/>
<dbReference type="GO" id="GO:0000049">
    <property type="term" value="F:tRNA binding"/>
    <property type="evidence" value="ECO:0007669"/>
    <property type="project" value="UniProtKB-UniRule"/>
</dbReference>
<dbReference type="InterPro" id="IPR001328">
    <property type="entry name" value="Pept_tRNA_hydro"/>
</dbReference>
<evidence type="ECO:0000256" key="5">
    <source>
        <dbReference type="ARBA" id="ARBA00038063"/>
    </source>
</evidence>
<accession>A0A4P6F061</accession>
<comment type="function">
    <text evidence="8">Catalyzes the release of premature peptidyl moieties from peptidyl-tRNA molecules trapped in stalled 50S ribosomal subunits, and thus maintains levels of free tRNAs and 50S ribosomes.</text>
</comment>
<dbReference type="Gene3D" id="3.40.50.1470">
    <property type="entry name" value="Peptidyl-tRNA hydrolase"/>
    <property type="match status" value="1"/>
</dbReference>
<comment type="catalytic activity">
    <reaction evidence="6 8 9">
        <text>an N-acyl-L-alpha-aminoacyl-tRNA + H2O = an N-acyl-L-amino acid + a tRNA + H(+)</text>
        <dbReference type="Rhea" id="RHEA:54448"/>
        <dbReference type="Rhea" id="RHEA-COMP:10123"/>
        <dbReference type="Rhea" id="RHEA-COMP:13883"/>
        <dbReference type="ChEBI" id="CHEBI:15377"/>
        <dbReference type="ChEBI" id="CHEBI:15378"/>
        <dbReference type="ChEBI" id="CHEBI:59874"/>
        <dbReference type="ChEBI" id="CHEBI:78442"/>
        <dbReference type="ChEBI" id="CHEBI:138191"/>
        <dbReference type="EC" id="3.1.1.29"/>
    </reaction>
</comment>
<comment type="subunit">
    <text evidence="8">Monomer.</text>
</comment>
<dbReference type="KEGG" id="pprt:ET464_14755"/>
<proteinExistence type="inferred from homology"/>
<name>A0A4P6F061_9BACL</name>
<comment type="similarity">
    <text evidence="5 8 10">Belongs to the PTH family.</text>
</comment>
<reference evidence="11 12" key="1">
    <citation type="submission" date="2019-01" db="EMBL/GenBank/DDBJ databases">
        <title>Genome sequencing of strain FW100M-2.</title>
        <authorList>
            <person name="Heo J."/>
            <person name="Kim S.-J."/>
            <person name="Kim J.-S."/>
            <person name="Hong S.-B."/>
            <person name="Kwon S.-W."/>
        </authorList>
    </citation>
    <scope>NUCLEOTIDE SEQUENCE [LARGE SCALE GENOMIC DNA]</scope>
    <source>
        <strain evidence="11 12">FW100M-2</strain>
    </source>
</reference>
<evidence type="ECO:0000256" key="10">
    <source>
        <dbReference type="RuleBase" id="RU004320"/>
    </source>
</evidence>
<feature type="binding site" evidence="8">
    <location>
        <position position="112"/>
    </location>
    <ligand>
        <name>tRNA</name>
        <dbReference type="ChEBI" id="CHEBI:17843"/>
    </ligand>
</feature>
<evidence type="ECO:0000256" key="8">
    <source>
        <dbReference type="HAMAP-Rule" id="MF_00083"/>
    </source>
</evidence>
<keyword evidence="8" id="KW-0963">Cytoplasm</keyword>
<feature type="site" description="Discriminates between blocked and unblocked aminoacyl-tRNA" evidence="8">
    <location>
        <position position="9"/>
    </location>
</feature>
<evidence type="ECO:0000313" key="11">
    <source>
        <dbReference type="EMBL" id="QAY67459.1"/>
    </source>
</evidence>
<gene>
    <name evidence="8" type="primary">pth</name>
    <name evidence="11" type="ORF">ET464_14755</name>
</gene>
<comment type="subcellular location">
    <subcellularLocation>
        <location evidence="8">Cytoplasm</location>
    </subcellularLocation>
</comment>
<feature type="active site" description="Proton acceptor" evidence="8">
    <location>
        <position position="19"/>
    </location>
</feature>
<feature type="binding site" evidence="8">
    <location>
        <position position="14"/>
    </location>
    <ligand>
        <name>tRNA</name>
        <dbReference type="ChEBI" id="CHEBI:17843"/>
    </ligand>
</feature>
<evidence type="ECO:0000256" key="1">
    <source>
        <dbReference type="ARBA" id="ARBA00013260"/>
    </source>
</evidence>